<comment type="caution">
    <text evidence="1">The sequence shown here is derived from an EMBL/GenBank/DDBJ whole genome shotgun (WGS) entry which is preliminary data.</text>
</comment>
<accession>A0A0B0MSJ7</accession>
<dbReference type="AlphaFoldDB" id="A0A0B0MSJ7"/>
<evidence type="ECO:0000313" key="2">
    <source>
        <dbReference type="Proteomes" id="UP000032142"/>
    </source>
</evidence>
<proteinExistence type="predicted"/>
<protein>
    <submittedName>
        <fullName evidence="1">Uncharacterized protein</fullName>
    </submittedName>
</protein>
<dbReference type="Proteomes" id="UP000032142">
    <property type="component" value="Unassembled WGS sequence"/>
</dbReference>
<dbReference type="EMBL" id="JRRC01381148">
    <property type="protein sequence ID" value="KHG03730.1"/>
    <property type="molecule type" value="Genomic_DNA"/>
</dbReference>
<evidence type="ECO:0000313" key="1">
    <source>
        <dbReference type="EMBL" id="KHG03730.1"/>
    </source>
</evidence>
<gene>
    <name evidence="1" type="ORF">F383_27221</name>
</gene>
<reference evidence="2" key="1">
    <citation type="submission" date="2014-09" db="EMBL/GenBank/DDBJ databases">
        <authorList>
            <person name="Mudge J."/>
            <person name="Ramaraj T."/>
            <person name="Lindquist I.E."/>
            <person name="Bharti A.K."/>
            <person name="Sundararajan A."/>
            <person name="Cameron C.T."/>
            <person name="Woodward J.E."/>
            <person name="May G.D."/>
            <person name="Brubaker C."/>
            <person name="Broadhvest J."/>
            <person name="Wilkins T.A."/>
        </authorList>
    </citation>
    <scope>NUCLEOTIDE SEQUENCE</scope>
    <source>
        <strain evidence="2">cv. AKA8401</strain>
    </source>
</reference>
<keyword evidence="2" id="KW-1185">Reference proteome</keyword>
<organism evidence="1 2">
    <name type="scientific">Gossypium arboreum</name>
    <name type="common">Tree cotton</name>
    <name type="synonym">Gossypium nanking</name>
    <dbReference type="NCBI Taxonomy" id="29729"/>
    <lineage>
        <taxon>Eukaryota</taxon>
        <taxon>Viridiplantae</taxon>
        <taxon>Streptophyta</taxon>
        <taxon>Embryophyta</taxon>
        <taxon>Tracheophyta</taxon>
        <taxon>Spermatophyta</taxon>
        <taxon>Magnoliopsida</taxon>
        <taxon>eudicotyledons</taxon>
        <taxon>Gunneridae</taxon>
        <taxon>Pentapetalae</taxon>
        <taxon>rosids</taxon>
        <taxon>malvids</taxon>
        <taxon>Malvales</taxon>
        <taxon>Malvaceae</taxon>
        <taxon>Malvoideae</taxon>
        <taxon>Gossypium</taxon>
    </lineage>
</organism>
<name>A0A0B0MSJ7_GOSAR</name>
<sequence>MSLIIIGFVYVPVPYRNNFILILITGIPNEPLRIIISDT</sequence>